<keyword evidence="1" id="KW-0472">Membrane</keyword>
<keyword evidence="3" id="KW-1185">Reference proteome</keyword>
<sequence>MGDDQGGGPQDAGVDLPEDLLGQCHGVPLALADLSSLWCTRRARLGPVAYQERLRVPWVWWLLLVVLVVSLAAAVLAYVPIELGGVVVGLIAVALGVVLFSYGHAAVRVAGDTLWVGRYRLEGEWIDSAEALHGEDAATAVGVGADQRDFLHTRPYVKDLVRVKLADPADPHPHWLVSSRRATDLAAAITDIAKGQR</sequence>
<organism evidence="2 3">
    <name type="scientific">Tessaracoccus rhinocerotis</name>
    <dbReference type="NCBI Taxonomy" id="1689449"/>
    <lineage>
        <taxon>Bacteria</taxon>
        <taxon>Bacillati</taxon>
        <taxon>Actinomycetota</taxon>
        <taxon>Actinomycetes</taxon>
        <taxon>Propionibacteriales</taxon>
        <taxon>Propionibacteriaceae</taxon>
        <taxon>Tessaracoccus</taxon>
    </lineage>
</organism>
<dbReference type="AlphaFoldDB" id="A0A553K3U1"/>
<protein>
    <submittedName>
        <fullName evidence="2">DUF3093 domain-containing protein</fullName>
    </submittedName>
</protein>
<evidence type="ECO:0000313" key="3">
    <source>
        <dbReference type="Proteomes" id="UP000317638"/>
    </source>
</evidence>
<reference evidence="2 3" key="1">
    <citation type="submission" date="2019-07" db="EMBL/GenBank/DDBJ databases">
        <authorList>
            <person name="Zhou L.-Y."/>
        </authorList>
    </citation>
    <scope>NUCLEOTIDE SEQUENCE [LARGE SCALE GENOMIC DNA]</scope>
    <source>
        <strain evidence="2 3">YIM 101269</strain>
    </source>
</reference>
<accession>A0A553K3U1</accession>
<proteinExistence type="predicted"/>
<dbReference type="EMBL" id="VKKG01000001">
    <property type="protein sequence ID" value="TRY19361.1"/>
    <property type="molecule type" value="Genomic_DNA"/>
</dbReference>
<keyword evidence="1" id="KW-0812">Transmembrane</keyword>
<gene>
    <name evidence="2" type="ORF">FOJ82_00115</name>
</gene>
<dbReference type="Pfam" id="PF11292">
    <property type="entry name" value="DUF3093"/>
    <property type="match status" value="1"/>
</dbReference>
<evidence type="ECO:0000313" key="2">
    <source>
        <dbReference type="EMBL" id="TRY19361.1"/>
    </source>
</evidence>
<dbReference type="InterPro" id="IPR021443">
    <property type="entry name" value="DUF3093"/>
</dbReference>
<feature type="transmembrane region" description="Helical" evidence="1">
    <location>
        <begin position="87"/>
        <end position="110"/>
    </location>
</feature>
<dbReference type="OrthoDB" id="3217020at2"/>
<dbReference type="Proteomes" id="UP000317638">
    <property type="component" value="Unassembled WGS sequence"/>
</dbReference>
<name>A0A553K3U1_9ACTN</name>
<evidence type="ECO:0000256" key="1">
    <source>
        <dbReference type="SAM" id="Phobius"/>
    </source>
</evidence>
<keyword evidence="1" id="KW-1133">Transmembrane helix</keyword>
<feature type="transmembrane region" description="Helical" evidence="1">
    <location>
        <begin position="58"/>
        <end position="81"/>
    </location>
</feature>
<comment type="caution">
    <text evidence="2">The sequence shown here is derived from an EMBL/GenBank/DDBJ whole genome shotgun (WGS) entry which is preliminary data.</text>
</comment>